<evidence type="ECO:0000313" key="2">
    <source>
        <dbReference type="Proteomes" id="UP000623687"/>
    </source>
</evidence>
<dbReference type="GeneID" id="59381071"/>
<dbReference type="Proteomes" id="UP000623687">
    <property type="component" value="Unassembled WGS sequence"/>
</dbReference>
<protein>
    <submittedName>
        <fullName evidence="1">Uncharacterized protein</fullName>
    </submittedName>
</protein>
<gene>
    <name evidence="1" type="ORF">PC9H_011253</name>
</gene>
<dbReference type="EMBL" id="JACETU010000009">
    <property type="protein sequence ID" value="KAF7420735.1"/>
    <property type="molecule type" value="Genomic_DNA"/>
</dbReference>
<dbReference type="RefSeq" id="XP_036626593.1">
    <property type="nucleotide sequence ID" value="XM_036780738.1"/>
</dbReference>
<proteinExistence type="predicted"/>
<keyword evidence="2" id="KW-1185">Reference proteome</keyword>
<evidence type="ECO:0000313" key="1">
    <source>
        <dbReference type="EMBL" id="KAF7420735.1"/>
    </source>
</evidence>
<accession>A0A8H6ZL45</accession>
<organism evidence="1 2">
    <name type="scientific">Pleurotus ostreatus</name>
    <name type="common">Oyster mushroom</name>
    <name type="synonym">White-rot fungus</name>
    <dbReference type="NCBI Taxonomy" id="5322"/>
    <lineage>
        <taxon>Eukaryota</taxon>
        <taxon>Fungi</taxon>
        <taxon>Dikarya</taxon>
        <taxon>Basidiomycota</taxon>
        <taxon>Agaricomycotina</taxon>
        <taxon>Agaricomycetes</taxon>
        <taxon>Agaricomycetidae</taxon>
        <taxon>Agaricales</taxon>
        <taxon>Pleurotineae</taxon>
        <taxon>Pleurotaceae</taxon>
        <taxon>Pleurotus</taxon>
    </lineage>
</organism>
<name>A0A8H6ZL45_PLEOS</name>
<sequence>MLLKNSALAALVNIVELHQLILNELSLADLRAYGLSCKTIMKDVDEYIERAYNIERLLMNFLPQEHIGDFRMVQGAIGMIIGGSSALQFFSRRYYDDSDLDLYVCAFFGSCAARMLERMGCRPVVPGGVVNMPRTHGQTSNSPHFSRRYRSSGIAKVVNWVSPTGRAIQQIMTSVPVVDVILGYHSTAVMNFISASRAYSLYGRETLTKGLSLYTRRDRAKLRAARAKYECRGWQSVFLRANDVFPAETRGVGDKKTWQVALRPMLAGGGHDERMRQTAWALKYTADGKPYICLR</sequence>
<comment type="caution">
    <text evidence="1">The sequence shown here is derived from an EMBL/GenBank/DDBJ whole genome shotgun (WGS) entry which is preliminary data.</text>
</comment>
<reference evidence="1" key="1">
    <citation type="submission" date="2019-07" db="EMBL/GenBank/DDBJ databases">
        <authorList>
            <person name="Palmer J.M."/>
        </authorList>
    </citation>
    <scope>NUCLEOTIDE SEQUENCE</scope>
    <source>
        <strain evidence="1">PC9</strain>
    </source>
</reference>
<dbReference type="OrthoDB" id="3041043at2759"/>
<dbReference type="AlphaFoldDB" id="A0A8H6ZL45"/>
<dbReference type="VEuPathDB" id="FungiDB:PC9H_011253"/>